<name>A0A3N1UQJ9_9BACT</name>
<reference evidence="1 2" key="1">
    <citation type="submission" date="2018-11" db="EMBL/GenBank/DDBJ databases">
        <title>Genomic Encyclopedia of Type Strains, Phase IV (KMG-IV): sequencing the most valuable type-strain genomes for metagenomic binning, comparative biology and taxonomic classification.</title>
        <authorList>
            <person name="Goeker M."/>
        </authorList>
    </citation>
    <scope>NUCLEOTIDE SEQUENCE [LARGE SCALE GENOMIC DNA]</scope>
    <source>
        <strain evidence="1 2">DSM 22027</strain>
    </source>
</reference>
<gene>
    <name evidence="1" type="ORF">EDC27_1400</name>
</gene>
<comment type="caution">
    <text evidence="1">The sequence shown here is derived from an EMBL/GenBank/DDBJ whole genome shotgun (WGS) entry which is preliminary data.</text>
</comment>
<proteinExistence type="predicted"/>
<keyword evidence="2" id="KW-1185">Reference proteome</keyword>
<protein>
    <submittedName>
        <fullName evidence="1">Uncharacterized protein</fullName>
    </submittedName>
</protein>
<evidence type="ECO:0000313" key="1">
    <source>
        <dbReference type="EMBL" id="ROQ93385.1"/>
    </source>
</evidence>
<evidence type="ECO:0000313" key="2">
    <source>
        <dbReference type="Proteomes" id="UP000276223"/>
    </source>
</evidence>
<dbReference type="EMBL" id="RJVA01000011">
    <property type="protein sequence ID" value="ROQ93385.1"/>
    <property type="molecule type" value="Genomic_DNA"/>
</dbReference>
<dbReference type="Proteomes" id="UP000276223">
    <property type="component" value="Unassembled WGS sequence"/>
</dbReference>
<sequence>MLSRQMSVSSQAPFRHLGVLFPADAITHNLPFPTIDHCNPMTPPGIRAKKVGHSRCPPLMGTFRHRGFLLNTRPHDSMALRHGPTMAPNDSLGLFLGDHQAHKPTKHNGDPSIAIAGITPNKVLDGLFHLPINPRRLAPSRLLVHRRPTNPHPLSDLAPTHFMALGL</sequence>
<organism evidence="1 2">
    <name type="scientific">Desulfosoma caldarium</name>
    <dbReference type="NCBI Taxonomy" id="610254"/>
    <lineage>
        <taxon>Bacteria</taxon>
        <taxon>Pseudomonadati</taxon>
        <taxon>Thermodesulfobacteriota</taxon>
        <taxon>Syntrophobacteria</taxon>
        <taxon>Syntrophobacterales</taxon>
        <taxon>Syntrophobacteraceae</taxon>
        <taxon>Desulfosoma</taxon>
    </lineage>
</organism>
<dbReference type="AlphaFoldDB" id="A0A3N1UQJ9"/>
<accession>A0A3N1UQJ9</accession>